<dbReference type="NCBIfam" id="TIGR00125">
    <property type="entry name" value="cyt_tran_rel"/>
    <property type="match status" value="1"/>
</dbReference>
<sequence>MQLEIPDLENARVLVVGDVMLDRYWQGPTGRISPEAPVPVMRVDEEDLRPGGAANVAMNLAALGVETYLVGLAGDDDHGRLLTEQLRAGGVVPMLAFVATHPTICKLRVMSQRQQLMRLDFERPFTEAEAAGLSPRYDEALAHADVVIVSDYAKGTLSQVAALIHQARAAGKPVLVDPKGTDWQRYAGATLLTPNLPEFWQMQGRGSGHGASPAPPESASGGGEALAEAARPMIEGLDLEGLLITRGEDGMTLARRQAPALHLPAHAREVFDVTGAGDTVIALLGAVLASGSDLAHATAVANLAASLVVAKVGTASVTISELEAAAGVSRADEQIVDRNALKALLAPVRARGERIVMTNGCFDLLHAGHVHYLAQARALGDRLVVAVNDDASVRRLKGESRPVMPLAQRMSVLAALGSVDWVVPFAEDTPAALIGEILPDVLVKGGDYAPEAIAGYEAVTAAGGEVRVLDFVEGESTSALVERIQRGAL</sequence>
<dbReference type="Pfam" id="PF01467">
    <property type="entry name" value="CTP_transf_like"/>
    <property type="match status" value="1"/>
</dbReference>
<evidence type="ECO:0000256" key="9">
    <source>
        <dbReference type="ARBA" id="ARBA00023268"/>
    </source>
</evidence>
<keyword evidence="5 12" id="KW-0548">Nucleotidyltransferase</keyword>
<evidence type="ECO:0000256" key="4">
    <source>
        <dbReference type="ARBA" id="ARBA00022679"/>
    </source>
</evidence>
<dbReference type="Pfam" id="PF00294">
    <property type="entry name" value="PfkB"/>
    <property type="match status" value="1"/>
</dbReference>
<accession>A0ABV3TE51</accession>
<keyword evidence="17" id="KW-1185">Reference proteome</keyword>
<comment type="function">
    <text evidence="1 12">Catalyzes the phosphorylation of D-glycero-D-manno-heptose 7-phosphate at the C-1 position to selectively form D-glycero-beta-D-manno-heptose-1,7-bisphosphate.</text>
</comment>
<dbReference type="NCBIfam" id="TIGR02199">
    <property type="entry name" value="rfaE_dom_II"/>
    <property type="match status" value="1"/>
</dbReference>
<dbReference type="Gene3D" id="3.40.50.620">
    <property type="entry name" value="HUPs"/>
    <property type="match status" value="1"/>
</dbReference>
<gene>
    <name evidence="12 16" type="primary">hldE</name>
    <name evidence="16" type="ORF">V6X73_09210</name>
</gene>
<feature type="domain" description="Cytidyltransferase-like" evidence="15">
    <location>
        <begin position="357"/>
        <end position="452"/>
    </location>
</feature>
<reference evidence="16 17" key="1">
    <citation type="submission" date="2024-02" db="EMBL/GenBank/DDBJ databases">
        <title>New especies of Spiribacter isolated from saline water.</title>
        <authorList>
            <person name="Leon M.J."/>
            <person name="De La Haba R."/>
            <person name="Sanchez-Porro C."/>
            <person name="Ventosa A."/>
        </authorList>
    </citation>
    <scope>NUCLEOTIDE SEQUENCE [LARGE SCALE GENOMIC DNA]</scope>
    <source>
        <strain evidence="17">ag22IC6-390</strain>
    </source>
</reference>
<evidence type="ECO:0000259" key="15">
    <source>
        <dbReference type="Pfam" id="PF01467"/>
    </source>
</evidence>
<keyword evidence="6 12" id="KW-0547">Nucleotide-binding</keyword>
<evidence type="ECO:0000256" key="8">
    <source>
        <dbReference type="ARBA" id="ARBA00022840"/>
    </source>
</evidence>
<comment type="pathway">
    <text evidence="3">Bacterial outer membrane biogenesis; LPS core biosynthesis.</text>
</comment>
<comment type="similarity">
    <text evidence="12">In the C-terminal section; belongs to the cytidylyltransferase family.</text>
</comment>
<evidence type="ECO:0000256" key="12">
    <source>
        <dbReference type="HAMAP-Rule" id="MF_01603"/>
    </source>
</evidence>
<keyword evidence="10 12" id="KW-0119">Carbohydrate metabolism</keyword>
<dbReference type="RefSeq" id="WP_367959650.1">
    <property type="nucleotide sequence ID" value="NZ_JBAKFK010000004.1"/>
</dbReference>
<dbReference type="InterPro" id="IPR029056">
    <property type="entry name" value="Ribokinase-like"/>
</dbReference>
<feature type="active site" evidence="12">
    <location>
        <position position="278"/>
    </location>
</feature>
<dbReference type="HAMAP" id="MF_01603">
    <property type="entry name" value="HldE"/>
    <property type="match status" value="1"/>
</dbReference>
<dbReference type="InterPro" id="IPR002173">
    <property type="entry name" value="Carboh/pur_kinase_PfkB_CS"/>
</dbReference>
<feature type="binding site" evidence="12">
    <location>
        <begin position="195"/>
        <end position="198"/>
    </location>
    <ligand>
        <name>ATP</name>
        <dbReference type="ChEBI" id="CHEBI:30616"/>
    </ligand>
</feature>
<feature type="region of interest" description="Cytidylyltransferase" evidence="12">
    <location>
        <begin position="357"/>
        <end position="489"/>
    </location>
</feature>
<dbReference type="GO" id="GO:0016779">
    <property type="term" value="F:nucleotidyltransferase activity"/>
    <property type="evidence" value="ECO:0007669"/>
    <property type="project" value="UniProtKB-KW"/>
</dbReference>
<comment type="pathway">
    <text evidence="12">Nucleotide-sugar biosynthesis; ADP-L-glycero-beta-D-manno-heptose biosynthesis; ADP-L-glycero-beta-D-manno-heptose from D-glycero-beta-D-manno-heptose 7-phosphate: step 3/4.</text>
</comment>
<keyword evidence="9 12" id="KW-0511">Multifunctional enzyme</keyword>
<dbReference type="CDD" id="cd01172">
    <property type="entry name" value="RfaE_like"/>
    <property type="match status" value="1"/>
</dbReference>
<evidence type="ECO:0000313" key="16">
    <source>
        <dbReference type="EMBL" id="MEX0469903.1"/>
    </source>
</evidence>
<comment type="catalytic activity">
    <reaction evidence="11 12">
        <text>D-glycero-beta-D-manno-heptose 1-phosphate + ATP + H(+) = ADP-D-glycero-beta-D-manno-heptose + diphosphate</text>
        <dbReference type="Rhea" id="RHEA:27465"/>
        <dbReference type="ChEBI" id="CHEBI:15378"/>
        <dbReference type="ChEBI" id="CHEBI:30616"/>
        <dbReference type="ChEBI" id="CHEBI:33019"/>
        <dbReference type="ChEBI" id="CHEBI:59967"/>
        <dbReference type="ChEBI" id="CHEBI:61593"/>
        <dbReference type="EC" id="2.7.7.70"/>
    </reaction>
</comment>
<organism evidence="16 17">
    <name type="scientific">Spiribacter pallidus</name>
    <dbReference type="NCBI Taxonomy" id="1987936"/>
    <lineage>
        <taxon>Bacteria</taxon>
        <taxon>Pseudomonadati</taxon>
        <taxon>Pseudomonadota</taxon>
        <taxon>Gammaproteobacteria</taxon>
        <taxon>Chromatiales</taxon>
        <taxon>Ectothiorhodospiraceae</taxon>
        <taxon>Spiribacter</taxon>
    </lineage>
</organism>
<dbReference type="InterPro" id="IPR011914">
    <property type="entry name" value="RfaE_dom_II"/>
</dbReference>
<feature type="region of interest" description="Disordered" evidence="13">
    <location>
        <begin position="202"/>
        <end position="225"/>
    </location>
</feature>
<dbReference type="PANTHER" id="PTHR46969">
    <property type="entry name" value="BIFUNCTIONAL PROTEIN HLDE"/>
    <property type="match status" value="1"/>
</dbReference>
<protein>
    <recommendedName>
        <fullName evidence="12">Bifunctional protein HldE</fullName>
    </recommendedName>
    <domain>
        <recommendedName>
            <fullName evidence="12">D-beta-D-heptose 7-phosphate kinase</fullName>
            <ecNumber evidence="12">2.7.1.167</ecNumber>
        </recommendedName>
        <alternativeName>
            <fullName evidence="12">D-beta-D-heptose 7-phosphotransferase</fullName>
        </alternativeName>
        <alternativeName>
            <fullName evidence="12">D-glycero-beta-D-manno-heptose-7-phosphate kinase</fullName>
        </alternativeName>
    </domain>
    <domain>
        <recommendedName>
            <fullName evidence="12">D-beta-D-heptose 1-phosphate adenylyltransferase</fullName>
            <ecNumber evidence="12">2.7.7.70</ecNumber>
        </recommendedName>
        <alternativeName>
            <fullName evidence="12">D-glycero-beta-D-manno-heptose 1-phosphate adenylyltransferase</fullName>
        </alternativeName>
    </domain>
</protein>
<dbReference type="EC" id="2.7.7.70" evidence="12"/>
<dbReference type="NCBIfam" id="TIGR02198">
    <property type="entry name" value="rfaE_dom_I"/>
    <property type="match status" value="1"/>
</dbReference>
<comment type="similarity">
    <text evidence="12">In the N-terminal section; belongs to the carbohydrate kinase PfkB family.</text>
</comment>
<name>A0ABV3TE51_9GAMM</name>
<dbReference type="SUPFAM" id="SSF52374">
    <property type="entry name" value="Nucleotidylyl transferase"/>
    <property type="match status" value="1"/>
</dbReference>
<evidence type="ECO:0000256" key="3">
    <source>
        <dbReference type="ARBA" id="ARBA00004713"/>
    </source>
</evidence>
<evidence type="ECO:0000256" key="5">
    <source>
        <dbReference type="ARBA" id="ARBA00022695"/>
    </source>
</evidence>
<evidence type="ECO:0000256" key="6">
    <source>
        <dbReference type="ARBA" id="ARBA00022741"/>
    </source>
</evidence>
<dbReference type="NCBIfam" id="NF008454">
    <property type="entry name" value="PRK11316.1"/>
    <property type="match status" value="1"/>
</dbReference>
<comment type="pathway">
    <text evidence="12">Nucleotide-sugar biosynthesis; ADP-L-glycero-beta-D-manno-heptose biosynthesis; ADP-L-glycero-beta-D-manno-heptose from D-glycero-beta-D-manno-heptose 7-phosphate: step 1/4.</text>
</comment>
<evidence type="ECO:0000313" key="17">
    <source>
        <dbReference type="Proteomes" id="UP001556709"/>
    </source>
</evidence>
<proteinExistence type="inferred from homology"/>
<evidence type="ECO:0000256" key="2">
    <source>
        <dbReference type="ARBA" id="ARBA00003753"/>
    </source>
</evidence>
<keyword evidence="7 12" id="KW-0418">Kinase</keyword>
<dbReference type="InterPro" id="IPR004821">
    <property type="entry name" value="Cyt_trans-like"/>
</dbReference>
<dbReference type="PROSITE" id="PS00583">
    <property type="entry name" value="PFKB_KINASES_1"/>
    <property type="match status" value="1"/>
</dbReference>
<dbReference type="Gene3D" id="3.40.1190.20">
    <property type="match status" value="1"/>
</dbReference>
<evidence type="ECO:0000256" key="7">
    <source>
        <dbReference type="ARBA" id="ARBA00022777"/>
    </source>
</evidence>
<comment type="caution">
    <text evidence="16">The sequence shown here is derived from an EMBL/GenBank/DDBJ whole genome shotgun (WGS) entry which is preliminary data.</text>
</comment>
<evidence type="ECO:0000256" key="1">
    <source>
        <dbReference type="ARBA" id="ARBA00002319"/>
    </source>
</evidence>
<dbReference type="InterPro" id="IPR011611">
    <property type="entry name" value="PfkB_dom"/>
</dbReference>
<evidence type="ECO:0000259" key="14">
    <source>
        <dbReference type="Pfam" id="PF00294"/>
    </source>
</evidence>
<dbReference type="SUPFAM" id="SSF53613">
    <property type="entry name" value="Ribokinase-like"/>
    <property type="match status" value="1"/>
</dbReference>
<dbReference type="PANTHER" id="PTHR46969:SF1">
    <property type="entry name" value="BIFUNCTIONAL PROTEIN HLDE"/>
    <property type="match status" value="1"/>
</dbReference>
<dbReference type="EC" id="2.7.1.167" evidence="12"/>
<comment type="function">
    <text evidence="2 12">Catalyzes the ADP transfer from ATP to D-glycero-beta-D-manno-heptose 1-phosphate, yielding ADP-D-glycero-beta-D-manno-heptose.</text>
</comment>
<feature type="domain" description="Carbohydrate kinase PfkB" evidence="14">
    <location>
        <begin position="11"/>
        <end position="316"/>
    </location>
</feature>
<dbReference type="GO" id="GO:0033785">
    <property type="term" value="F:heptose 7-phosphate kinase activity"/>
    <property type="evidence" value="ECO:0007669"/>
    <property type="project" value="UniProtKB-EC"/>
</dbReference>
<evidence type="ECO:0000256" key="13">
    <source>
        <dbReference type="SAM" id="MobiDB-lite"/>
    </source>
</evidence>
<dbReference type="InterPro" id="IPR011913">
    <property type="entry name" value="RfaE_dom_I"/>
</dbReference>
<evidence type="ECO:0000256" key="11">
    <source>
        <dbReference type="ARBA" id="ARBA00047428"/>
    </source>
</evidence>
<comment type="subunit">
    <text evidence="12">Homodimer.</text>
</comment>
<dbReference type="InterPro" id="IPR023030">
    <property type="entry name" value="Bifunc_HldE"/>
</dbReference>
<evidence type="ECO:0000256" key="10">
    <source>
        <dbReference type="ARBA" id="ARBA00023277"/>
    </source>
</evidence>
<feature type="region of interest" description="Ribokinase" evidence="12">
    <location>
        <begin position="1"/>
        <end position="329"/>
    </location>
</feature>
<keyword evidence="8 12" id="KW-0067">ATP-binding</keyword>
<comment type="catalytic activity">
    <reaction evidence="12">
        <text>D-glycero-beta-D-manno-heptose 7-phosphate + ATP = D-glycero-beta-D-manno-heptose 1,7-bisphosphate + ADP + H(+)</text>
        <dbReference type="Rhea" id="RHEA:27473"/>
        <dbReference type="ChEBI" id="CHEBI:15378"/>
        <dbReference type="ChEBI" id="CHEBI:30616"/>
        <dbReference type="ChEBI" id="CHEBI:60204"/>
        <dbReference type="ChEBI" id="CHEBI:60208"/>
        <dbReference type="ChEBI" id="CHEBI:456216"/>
        <dbReference type="EC" id="2.7.1.167"/>
    </reaction>
</comment>
<dbReference type="Proteomes" id="UP001556709">
    <property type="component" value="Unassembled WGS sequence"/>
</dbReference>
<keyword evidence="4 12" id="KW-0808">Transferase</keyword>
<dbReference type="InterPro" id="IPR014729">
    <property type="entry name" value="Rossmann-like_a/b/a_fold"/>
</dbReference>
<dbReference type="EMBL" id="JBAKFM010000004">
    <property type="protein sequence ID" value="MEX0469903.1"/>
    <property type="molecule type" value="Genomic_DNA"/>
</dbReference>